<protein>
    <submittedName>
        <fullName evidence="1">Uncharacterized protein</fullName>
    </submittedName>
</protein>
<dbReference type="Proteomes" id="UP000829196">
    <property type="component" value="Unassembled WGS sequence"/>
</dbReference>
<comment type="caution">
    <text evidence="1">The sequence shown here is derived from an EMBL/GenBank/DDBJ whole genome shotgun (WGS) entry which is preliminary data.</text>
</comment>
<dbReference type="AlphaFoldDB" id="A0A8T3AD92"/>
<evidence type="ECO:0000313" key="2">
    <source>
        <dbReference type="Proteomes" id="UP000829196"/>
    </source>
</evidence>
<reference evidence="1" key="1">
    <citation type="journal article" date="2022" name="Front. Genet.">
        <title>Chromosome-Scale Assembly of the Dendrobium nobile Genome Provides Insights Into the Molecular Mechanism of the Biosynthesis of the Medicinal Active Ingredient of Dendrobium.</title>
        <authorList>
            <person name="Xu Q."/>
            <person name="Niu S.-C."/>
            <person name="Li K.-L."/>
            <person name="Zheng P.-J."/>
            <person name="Zhang X.-J."/>
            <person name="Jia Y."/>
            <person name="Liu Y."/>
            <person name="Niu Y.-X."/>
            <person name="Yu L.-H."/>
            <person name="Chen D.-F."/>
            <person name="Zhang G.-Q."/>
        </authorList>
    </citation>
    <scope>NUCLEOTIDE SEQUENCE</scope>
    <source>
        <tissue evidence="1">Leaf</tissue>
    </source>
</reference>
<dbReference type="EMBL" id="JAGYWB010000017">
    <property type="protein sequence ID" value="KAI0494088.1"/>
    <property type="molecule type" value="Genomic_DNA"/>
</dbReference>
<proteinExistence type="predicted"/>
<keyword evidence="2" id="KW-1185">Reference proteome</keyword>
<evidence type="ECO:0000313" key="1">
    <source>
        <dbReference type="EMBL" id="KAI0494088.1"/>
    </source>
</evidence>
<gene>
    <name evidence="1" type="ORF">KFK09_024219</name>
</gene>
<organism evidence="1 2">
    <name type="scientific">Dendrobium nobile</name>
    <name type="common">Orchid</name>
    <dbReference type="NCBI Taxonomy" id="94219"/>
    <lineage>
        <taxon>Eukaryota</taxon>
        <taxon>Viridiplantae</taxon>
        <taxon>Streptophyta</taxon>
        <taxon>Embryophyta</taxon>
        <taxon>Tracheophyta</taxon>
        <taxon>Spermatophyta</taxon>
        <taxon>Magnoliopsida</taxon>
        <taxon>Liliopsida</taxon>
        <taxon>Asparagales</taxon>
        <taxon>Orchidaceae</taxon>
        <taxon>Epidendroideae</taxon>
        <taxon>Malaxideae</taxon>
        <taxon>Dendrobiinae</taxon>
        <taxon>Dendrobium</taxon>
    </lineage>
</organism>
<name>A0A8T3AD92_DENNO</name>
<accession>A0A8T3AD92</accession>
<sequence>MYSNNLDESSSTEIKQWITEGTIRVRGSLSYGVDEDLEARVASNELFRCIIHTWDEEEDFLLWHLHEDTMKEKEYRGNHARRELGWKYIQEGFPIFKHHLVGIDFLKGQFLELGRTKEGDIEPGLGRSMMDIDNCILYSNWNPLHDKHILESFKQLTQSTEHAKLKEFLNGEDWQQIQQQFQIDFKCCPTQTQLQTRLRYLLNKMK</sequence>